<dbReference type="RefSeq" id="WP_272177550.1">
    <property type="nucleotide sequence ID" value="NZ_JAQOSK010000014.1"/>
</dbReference>
<proteinExistence type="predicted"/>
<organism evidence="4 5">
    <name type="scientific">Streptomyces gilvifuscus</name>
    <dbReference type="NCBI Taxonomy" id="1550617"/>
    <lineage>
        <taxon>Bacteria</taxon>
        <taxon>Bacillati</taxon>
        <taxon>Actinomycetota</taxon>
        <taxon>Actinomycetes</taxon>
        <taxon>Kitasatosporales</taxon>
        <taxon>Streptomycetaceae</taxon>
        <taxon>Streptomyces</taxon>
    </lineage>
</organism>
<accession>A0ABT5G2F7</accession>
<dbReference type="Gene3D" id="3.40.50.1820">
    <property type="entry name" value="alpha/beta hydrolase"/>
    <property type="match status" value="1"/>
</dbReference>
<sequence length="359" mass="37069">MGRETGAGATVSARGVRTSEPPGAARSSEHESPRPPRRRRRRGRRTALAALVAAAVALPLTGATRPDIPAPPPASLAPLTPSTLDAAYAANRTDAAEASRMAASHGDSTRAAADHAMAGPARRLLAFDGRGEGRATEVFGDLAHASRVAVLVPGSDTSLDTWARFRATAVALRQRLLREAPHGTGTAVVAWLGYTTPATVSTTVLTTARADQAAPRLRDFLAELHTLTRPHASVSLLCHSYGTVVCGRSAARLSGLGVSDIVLVGSPGTGVDSAADLHTRARVWAARGSDDWIAEVPHVRTDLFGTTVGFGTDPVSPAFGARVFAAGGGGHSDYFRPGSVSLANLARIVLGETGEVSHA</sequence>
<reference evidence="4 5" key="1">
    <citation type="journal article" date="2015" name="Int. J. Syst. Evol. Microbiol.">
        <title>Streptomyces gilvifuscus sp. nov., an actinomycete that produces antibacterial compounds isolated from soil.</title>
        <authorList>
            <person name="Nguyen T.M."/>
            <person name="Kim J."/>
        </authorList>
    </citation>
    <scope>NUCLEOTIDE SEQUENCE [LARGE SCALE GENOMIC DNA]</scope>
    <source>
        <strain evidence="4 5">T113</strain>
    </source>
</reference>
<feature type="transmembrane region" description="Helical" evidence="2">
    <location>
        <begin position="46"/>
        <end position="63"/>
    </location>
</feature>
<dbReference type="GO" id="GO:0016787">
    <property type="term" value="F:hydrolase activity"/>
    <property type="evidence" value="ECO:0007669"/>
    <property type="project" value="UniProtKB-KW"/>
</dbReference>
<feature type="domain" description="DUF1023" evidence="3">
    <location>
        <begin position="128"/>
        <end position="299"/>
    </location>
</feature>
<evidence type="ECO:0000313" key="5">
    <source>
        <dbReference type="Proteomes" id="UP001221328"/>
    </source>
</evidence>
<dbReference type="InterPro" id="IPR010427">
    <property type="entry name" value="DUF1023"/>
</dbReference>
<evidence type="ECO:0000313" key="4">
    <source>
        <dbReference type="EMBL" id="MDC2958994.1"/>
    </source>
</evidence>
<evidence type="ECO:0000259" key="3">
    <source>
        <dbReference type="Pfam" id="PF06259"/>
    </source>
</evidence>
<gene>
    <name evidence="4" type="ORF">PO587_31620</name>
</gene>
<keyword evidence="4" id="KW-0378">Hydrolase</keyword>
<evidence type="ECO:0000256" key="2">
    <source>
        <dbReference type="SAM" id="Phobius"/>
    </source>
</evidence>
<keyword evidence="2" id="KW-1133">Transmembrane helix</keyword>
<feature type="region of interest" description="Disordered" evidence="1">
    <location>
        <begin position="1"/>
        <end position="44"/>
    </location>
</feature>
<dbReference type="InterPro" id="IPR029058">
    <property type="entry name" value="AB_hydrolase_fold"/>
</dbReference>
<feature type="compositionally biased region" description="Basic residues" evidence="1">
    <location>
        <begin position="35"/>
        <end position="44"/>
    </location>
</feature>
<dbReference type="EMBL" id="JAQOSK010000014">
    <property type="protein sequence ID" value="MDC2958994.1"/>
    <property type="molecule type" value="Genomic_DNA"/>
</dbReference>
<keyword evidence="2" id="KW-0812">Transmembrane</keyword>
<protein>
    <submittedName>
        <fullName evidence="4">Alpha/beta hydrolase</fullName>
    </submittedName>
</protein>
<dbReference type="Proteomes" id="UP001221328">
    <property type="component" value="Unassembled WGS sequence"/>
</dbReference>
<dbReference type="SUPFAM" id="SSF53474">
    <property type="entry name" value="alpha/beta-Hydrolases"/>
    <property type="match status" value="1"/>
</dbReference>
<name>A0ABT5G2F7_9ACTN</name>
<keyword evidence="2" id="KW-0472">Membrane</keyword>
<evidence type="ECO:0000256" key="1">
    <source>
        <dbReference type="SAM" id="MobiDB-lite"/>
    </source>
</evidence>
<comment type="caution">
    <text evidence="4">The sequence shown here is derived from an EMBL/GenBank/DDBJ whole genome shotgun (WGS) entry which is preliminary data.</text>
</comment>
<dbReference type="Pfam" id="PF06259">
    <property type="entry name" value="Abhydrolase_8"/>
    <property type="match status" value="1"/>
</dbReference>
<keyword evidence="5" id="KW-1185">Reference proteome</keyword>